<dbReference type="SMART" id="SM00382">
    <property type="entry name" value="AAA"/>
    <property type="match status" value="1"/>
</dbReference>
<sequence>MSSPGGRGKKKKGSAGTTSSSPEVDAPDQVSLHKRNLYYFSYPLLAVFAVFRVLALHLGILFAWFCERLSRVMAAKNRPLAAAAVGKESEDDCELVRNCHKQAFEYISVALRIDENDKGHKEQAVQWYKKGIAELEKGIAVQVTGQGEQYERARRLQAKMTTNLIMAKDRLELLAKLRPDSGVSKPQSDIYKESINQPYYNGHLHSESGAVPKKKDPLTHSSHSLPRSKNVLKNTSAGLPSHHRSPSYSGPSSNTSRSPAQPFSASKGPVAKTVNRPNNKPPTPTAVPRRKKDLKNLKNVDSKLANLILNEIVDSGASVRFDDVAGQDLAKQALQEIVILPALRPELFTGLRAPARGLLLFGPPGNGKTMLAKAVALESNATFFNISAASLTSKYVGEGEKLVRALFAVARELQPSIIFIDEIDSLLCERREGEHDASRRLKTEFLIEFDGTRLKLMKNLLGKHGNPLSQKELVQLARMTEGYSGSDLTALAKDAALGPIRELKPEQVKSMSANEMRNIKFCDFVESLKKIKHSVSPQTLDAFVRWNKDYGDTTTI</sequence>
<protein>
    <recommendedName>
        <fullName evidence="10">microtubule-severing ATPase</fullName>
        <ecNumber evidence="10">5.6.1.1</ecNumber>
    </recommendedName>
</protein>
<name>A0A444UIX6_ACIRT</name>
<dbReference type="InterPro" id="IPR041569">
    <property type="entry name" value="AAA_lid_3"/>
</dbReference>
<dbReference type="FunFam" id="3.40.50.300:FF:002850">
    <property type="entry name" value="Katanin p60 ATPase-containing subunit A-like 2"/>
    <property type="match status" value="1"/>
</dbReference>
<keyword evidence="16" id="KW-1185">Reference proteome</keyword>
<dbReference type="CDD" id="cd02679">
    <property type="entry name" value="MIT_spastin"/>
    <property type="match status" value="1"/>
</dbReference>
<evidence type="ECO:0000313" key="15">
    <source>
        <dbReference type="EMBL" id="RXM35135.1"/>
    </source>
</evidence>
<keyword evidence="5" id="KW-0067">ATP-binding</keyword>
<dbReference type="Gene3D" id="3.40.50.300">
    <property type="entry name" value="P-loop containing nucleotide triphosphate hydrolases"/>
    <property type="match status" value="1"/>
</dbReference>
<dbReference type="SUPFAM" id="SSF52540">
    <property type="entry name" value="P-loop containing nucleoside triphosphate hydrolases"/>
    <property type="match status" value="1"/>
</dbReference>
<proteinExistence type="predicted"/>
<evidence type="ECO:0000256" key="2">
    <source>
        <dbReference type="ARBA" id="ARBA00022618"/>
    </source>
</evidence>
<dbReference type="SMART" id="SM00745">
    <property type="entry name" value="MIT"/>
    <property type="match status" value="1"/>
</dbReference>
<dbReference type="AlphaFoldDB" id="A0A444UIX6"/>
<gene>
    <name evidence="15" type="ORF">EOD39_4308</name>
</gene>
<evidence type="ECO:0000256" key="8">
    <source>
        <dbReference type="ARBA" id="ARBA00023235"/>
    </source>
</evidence>
<evidence type="ECO:0000256" key="6">
    <source>
        <dbReference type="ARBA" id="ARBA00023136"/>
    </source>
</evidence>
<dbReference type="GO" id="GO:0016887">
    <property type="term" value="F:ATP hydrolysis activity"/>
    <property type="evidence" value="ECO:0007669"/>
    <property type="project" value="InterPro"/>
</dbReference>
<feature type="transmembrane region" description="Helical" evidence="12">
    <location>
        <begin position="42"/>
        <end position="65"/>
    </location>
</feature>
<evidence type="ECO:0000256" key="10">
    <source>
        <dbReference type="ARBA" id="ARBA00038871"/>
    </source>
</evidence>
<dbReference type="GO" id="GO:0051301">
    <property type="term" value="P:cell division"/>
    <property type="evidence" value="ECO:0007669"/>
    <property type="project" value="UniProtKB-KW"/>
</dbReference>
<comment type="caution">
    <text evidence="15">The sequence shown here is derived from an EMBL/GenBank/DDBJ whole genome shotgun (WGS) entry which is preliminary data.</text>
</comment>
<dbReference type="Gene3D" id="1.10.8.60">
    <property type="match status" value="1"/>
</dbReference>
<comment type="catalytic activity">
    <reaction evidence="9">
        <text>n ATP + n H2O + a microtubule = n ADP + n phosphate + (n+1) alpha/beta tubulin heterodimers.</text>
        <dbReference type="EC" id="5.6.1.1"/>
    </reaction>
</comment>
<keyword evidence="2" id="KW-0131">Cell cycle</keyword>
<keyword evidence="2" id="KW-0132">Cell division</keyword>
<dbReference type="Pfam" id="PF17862">
    <property type="entry name" value="AAA_lid_3"/>
    <property type="match status" value="1"/>
</dbReference>
<keyword evidence="3" id="KW-0493">Microtubule</keyword>
<dbReference type="InterPro" id="IPR027417">
    <property type="entry name" value="P-loop_NTPase"/>
</dbReference>
<organism evidence="15 16">
    <name type="scientific">Acipenser ruthenus</name>
    <name type="common">Sterlet sturgeon</name>
    <dbReference type="NCBI Taxonomy" id="7906"/>
    <lineage>
        <taxon>Eukaryota</taxon>
        <taxon>Metazoa</taxon>
        <taxon>Chordata</taxon>
        <taxon>Craniata</taxon>
        <taxon>Vertebrata</taxon>
        <taxon>Euteleostomi</taxon>
        <taxon>Actinopterygii</taxon>
        <taxon>Chondrostei</taxon>
        <taxon>Acipenseriformes</taxon>
        <taxon>Acipenseridae</taxon>
        <taxon>Acipenser</taxon>
    </lineage>
</organism>
<evidence type="ECO:0000256" key="7">
    <source>
        <dbReference type="ARBA" id="ARBA00023212"/>
    </source>
</evidence>
<dbReference type="PANTHER" id="PTHR23074:SF86">
    <property type="entry name" value="SPASTIN"/>
    <property type="match status" value="1"/>
</dbReference>
<dbReference type="FunFam" id="1.10.8.60:FF:000036">
    <property type="entry name" value="Spastin"/>
    <property type="match status" value="1"/>
</dbReference>
<feature type="domain" description="MIT" evidence="14">
    <location>
        <begin position="96"/>
        <end position="173"/>
    </location>
</feature>
<evidence type="ECO:0000313" key="16">
    <source>
        <dbReference type="Proteomes" id="UP000289886"/>
    </source>
</evidence>
<feature type="compositionally biased region" description="Low complexity" evidence="11">
    <location>
        <begin position="246"/>
        <end position="259"/>
    </location>
</feature>
<evidence type="ECO:0000256" key="3">
    <source>
        <dbReference type="ARBA" id="ARBA00022701"/>
    </source>
</evidence>
<keyword evidence="6 12" id="KW-0472">Membrane</keyword>
<dbReference type="InterPro" id="IPR003593">
    <property type="entry name" value="AAA+_ATPase"/>
</dbReference>
<evidence type="ECO:0000259" key="13">
    <source>
        <dbReference type="SMART" id="SM00382"/>
    </source>
</evidence>
<keyword evidence="8" id="KW-0413">Isomerase</keyword>
<keyword evidence="1" id="KW-0963">Cytoplasm</keyword>
<feature type="region of interest" description="Disordered" evidence="11">
    <location>
        <begin position="201"/>
        <end position="295"/>
    </location>
</feature>
<dbReference type="Gene3D" id="1.20.58.80">
    <property type="entry name" value="Phosphotransferase system, lactose/cellobiose-type IIA subunit"/>
    <property type="match status" value="1"/>
</dbReference>
<evidence type="ECO:0000256" key="4">
    <source>
        <dbReference type="ARBA" id="ARBA00022741"/>
    </source>
</evidence>
<evidence type="ECO:0000256" key="5">
    <source>
        <dbReference type="ARBA" id="ARBA00022840"/>
    </source>
</evidence>
<dbReference type="Proteomes" id="UP000289886">
    <property type="component" value="Unassembled WGS sequence"/>
</dbReference>
<accession>A0A444UIX6</accession>
<dbReference type="GO" id="GO:0008568">
    <property type="term" value="F:microtubule severing ATPase activity"/>
    <property type="evidence" value="ECO:0007669"/>
    <property type="project" value="UniProtKB-EC"/>
</dbReference>
<dbReference type="PANTHER" id="PTHR23074">
    <property type="entry name" value="AAA DOMAIN-CONTAINING"/>
    <property type="match status" value="1"/>
</dbReference>
<feature type="compositionally biased region" description="Polar residues" evidence="11">
    <location>
        <begin position="219"/>
        <end position="238"/>
    </location>
</feature>
<dbReference type="EMBL" id="SCEB01214477">
    <property type="protein sequence ID" value="RXM35135.1"/>
    <property type="molecule type" value="Genomic_DNA"/>
</dbReference>
<keyword evidence="12" id="KW-0812">Transmembrane</keyword>
<evidence type="ECO:0000256" key="1">
    <source>
        <dbReference type="ARBA" id="ARBA00022490"/>
    </source>
</evidence>
<dbReference type="EC" id="5.6.1.1" evidence="10"/>
<evidence type="ECO:0000256" key="9">
    <source>
        <dbReference type="ARBA" id="ARBA00036378"/>
    </source>
</evidence>
<evidence type="ECO:0000259" key="14">
    <source>
        <dbReference type="SMART" id="SM00745"/>
    </source>
</evidence>
<evidence type="ECO:0000256" key="12">
    <source>
        <dbReference type="SAM" id="Phobius"/>
    </source>
</evidence>
<reference evidence="15 16" key="1">
    <citation type="submission" date="2019-01" db="EMBL/GenBank/DDBJ databases">
        <title>Draft Genome and Complete Hox-Cluster Characterization of the Sterlet Sturgeon (Acipenser ruthenus).</title>
        <authorList>
            <person name="Wei Q."/>
        </authorList>
    </citation>
    <scope>NUCLEOTIDE SEQUENCE [LARGE SCALE GENOMIC DNA]</scope>
    <source>
        <strain evidence="15">WHYD16114868_AA</strain>
        <tissue evidence="15">Blood</tissue>
    </source>
</reference>
<dbReference type="FunFam" id="1.20.58.80:FF:000006">
    <property type="entry name" value="Spastin"/>
    <property type="match status" value="1"/>
</dbReference>
<dbReference type="Pfam" id="PF00004">
    <property type="entry name" value="AAA"/>
    <property type="match status" value="1"/>
</dbReference>
<feature type="domain" description="AAA+ ATPase" evidence="13">
    <location>
        <begin position="354"/>
        <end position="506"/>
    </location>
</feature>
<dbReference type="InterPro" id="IPR003959">
    <property type="entry name" value="ATPase_AAA_core"/>
</dbReference>
<evidence type="ECO:0000256" key="11">
    <source>
        <dbReference type="SAM" id="MobiDB-lite"/>
    </source>
</evidence>
<dbReference type="InterPro" id="IPR007330">
    <property type="entry name" value="MIT_dom"/>
</dbReference>
<keyword evidence="12" id="KW-1133">Transmembrane helix</keyword>
<dbReference type="GO" id="GO:0005874">
    <property type="term" value="C:microtubule"/>
    <property type="evidence" value="ECO:0007669"/>
    <property type="project" value="UniProtKB-KW"/>
</dbReference>
<feature type="region of interest" description="Disordered" evidence="11">
    <location>
        <begin position="1"/>
        <end position="27"/>
    </location>
</feature>
<keyword evidence="7" id="KW-0206">Cytoskeleton</keyword>
<dbReference type="GO" id="GO:0005524">
    <property type="term" value="F:ATP binding"/>
    <property type="evidence" value="ECO:0007669"/>
    <property type="project" value="UniProtKB-KW"/>
</dbReference>
<dbReference type="InterPro" id="IPR050304">
    <property type="entry name" value="MT-severing_AAA_ATPase"/>
</dbReference>
<keyword evidence="4" id="KW-0547">Nucleotide-binding</keyword>